<evidence type="ECO:0000313" key="8">
    <source>
        <dbReference type="EMBL" id="KTC81148.1"/>
    </source>
</evidence>
<gene>
    <name evidence="8" type="primary">gbsA</name>
    <name evidence="8" type="ORF">Lche_3168</name>
</gene>
<keyword evidence="2 6" id="KW-0560">Oxidoreductase</keyword>
<comment type="caution">
    <text evidence="8">The sequence shown here is derived from an EMBL/GenBank/DDBJ whole genome shotgun (WGS) entry which is preliminary data.</text>
</comment>
<dbReference type="InterPro" id="IPR015590">
    <property type="entry name" value="Aldehyde_DH_dom"/>
</dbReference>
<dbReference type="Proteomes" id="UP000054921">
    <property type="component" value="Unassembled WGS sequence"/>
</dbReference>
<evidence type="ECO:0000256" key="6">
    <source>
        <dbReference type="RuleBase" id="RU003345"/>
    </source>
</evidence>
<dbReference type="InterPro" id="IPR016160">
    <property type="entry name" value="Ald_DH_CS_CYS"/>
</dbReference>
<feature type="active site" evidence="5">
    <location>
        <position position="249"/>
    </location>
</feature>
<evidence type="ECO:0000256" key="4">
    <source>
        <dbReference type="ARBA" id="ARBA00037921"/>
    </source>
</evidence>
<sequence>MKNYEMYIDGKFTSAKSGATRDIVDPGNGQLIATVPESGKEDVVFAIKAARKAFDNGGWKNTLALERSKLLFKVADLIRANAKMLAALETRNCGKPLAEAEYDVADAANCFEFYAGLATKIHGETMSVPANSFSYVVREPIGVCGQIIPWNFPLLMAAWKLAPALAAGNTVILKPSELTPITALELFKLIDQCGFPAGVVNLITGPGAGVGEELATNSMVDKVAFTGGTVTGKKIMQAATGNLKRITLELGGKNPNIVFADCDLEMAIDGALFGAFANQGEVCSAGSRLIVERSIHKKILDGMLKKIPNIKLGHGLDDGVKMGPLVSSAHREKVEQYIKIGIDEGAKLICGGKRPSGEAFAKGNFLEPTIFDEVTPAMRIAREEIFGPVLAVIPFDTEEEAIQIANDTEYGLAAAVWTKDLTRAHRVTSQIRAGILWVNHYHPTHNEMPWGGYKQSGAGRELGLYGIESYLEVKQVNINLEDAPIGWY</sequence>
<dbReference type="CDD" id="cd07119">
    <property type="entry name" value="ALDH_BADH-GbsA"/>
    <property type="match status" value="1"/>
</dbReference>
<reference evidence="8 9" key="1">
    <citation type="submission" date="2015-11" db="EMBL/GenBank/DDBJ databases">
        <title>Genomic analysis of 38 Legionella species identifies large and diverse effector repertoires.</title>
        <authorList>
            <person name="Burstein D."/>
            <person name="Amaro F."/>
            <person name="Zusman T."/>
            <person name="Lifshitz Z."/>
            <person name="Cohen O."/>
            <person name="Gilbert J.A."/>
            <person name="Pupko T."/>
            <person name="Shuman H.A."/>
            <person name="Segal G."/>
        </authorList>
    </citation>
    <scope>NUCLEOTIDE SEQUENCE [LARGE SCALE GENOMIC DNA]</scope>
    <source>
        <strain evidence="8 9">ORW</strain>
    </source>
</reference>
<dbReference type="PATRIC" id="fig|28084.5.peg.3439"/>
<dbReference type="STRING" id="28084.Lche_3168"/>
<dbReference type="PANTHER" id="PTHR43860:SF2">
    <property type="entry name" value="BETAINE ALDEHYDE DEHYDROGENASE-RELATED"/>
    <property type="match status" value="1"/>
</dbReference>
<dbReference type="Gene3D" id="3.40.309.10">
    <property type="entry name" value="Aldehyde Dehydrogenase, Chain A, domain 2"/>
    <property type="match status" value="1"/>
</dbReference>
<comment type="similarity">
    <text evidence="1 6">Belongs to the aldehyde dehydrogenase family.</text>
</comment>
<feature type="domain" description="Aldehyde dehydrogenase" evidence="7">
    <location>
        <begin position="14"/>
        <end position="476"/>
    </location>
</feature>
<dbReference type="EMBL" id="LNXW01000013">
    <property type="protein sequence ID" value="KTC81148.1"/>
    <property type="molecule type" value="Genomic_DNA"/>
</dbReference>
<evidence type="ECO:0000256" key="3">
    <source>
        <dbReference type="ARBA" id="ARBA00023027"/>
    </source>
</evidence>
<dbReference type="InterPro" id="IPR016162">
    <property type="entry name" value="Ald_DH_N"/>
</dbReference>
<organism evidence="8 9">
    <name type="scientific">Legionella cherrii</name>
    <dbReference type="NCBI Taxonomy" id="28084"/>
    <lineage>
        <taxon>Bacteria</taxon>
        <taxon>Pseudomonadati</taxon>
        <taxon>Pseudomonadota</taxon>
        <taxon>Gammaproteobacteria</taxon>
        <taxon>Legionellales</taxon>
        <taxon>Legionellaceae</taxon>
        <taxon>Legionella</taxon>
    </lineage>
</organism>
<dbReference type="InterPro" id="IPR016161">
    <property type="entry name" value="Ald_DH/histidinol_DH"/>
</dbReference>
<dbReference type="InterPro" id="IPR029510">
    <property type="entry name" value="Ald_DH_CS_GLU"/>
</dbReference>
<evidence type="ECO:0000256" key="2">
    <source>
        <dbReference type="ARBA" id="ARBA00023002"/>
    </source>
</evidence>
<dbReference type="SUPFAM" id="SSF53720">
    <property type="entry name" value="ALDH-like"/>
    <property type="match status" value="1"/>
</dbReference>
<dbReference type="Gene3D" id="3.40.605.10">
    <property type="entry name" value="Aldehyde Dehydrogenase, Chain A, domain 1"/>
    <property type="match status" value="1"/>
</dbReference>
<dbReference type="PROSITE" id="PS00070">
    <property type="entry name" value="ALDEHYDE_DEHYDR_CYS"/>
    <property type="match status" value="1"/>
</dbReference>
<dbReference type="Pfam" id="PF00171">
    <property type="entry name" value="Aldedh"/>
    <property type="match status" value="1"/>
</dbReference>
<dbReference type="RefSeq" id="WP_058388222.1">
    <property type="nucleotide sequence ID" value="NZ_LNXW01000013.1"/>
</dbReference>
<evidence type="ECO:0000313" key="9">
    <source>
        <dbReference type="Proteomes" id="UP000054921"/>
    </source>
</evidence>
<evidence type="ECO:0000259" key="7">
    <source>
        <dbReference type="Pfam" id="PF00171"/>
    </source>
</evidence>
<comment type="pathway">
    <text evidence="4">Amine and polyamine biosynthesis; betaine biosynthesis via choline pathway; betaine from betaine aldehyde: step 1/1.</text>
</comment>
<accession>A0A0W0SC92</accession>
<protein>
    <submittedName>
        <fullName evidence="8">Glycine betaine aldehyde dehydrogenase</fullName>
    </submittedName>
</protein>
<dbReference type="OrthoDB" id="9812625at2"/>
<proteinExistence type="inferred from homology"/>
<dbReference type="PROSITE" id="PS00687">
    <property type="entry name" value="ALDEHYDE_DEHYDR_GLU"/>
    <property type="match status" value="1"/>
</dbReference>
<keyword evidence="3" id="KW-0520">NAD</keyword>
<dbReference type="FunFam" id="3.40.309.10:FF:000012">
    <property type="entry name" value="Betaine aldehyde dehydrogenase"/>
    <property type="match status" value="1"/>
</dbReference>
<dbReference type="AlphaFoldDB" id="A0A0W0SC92"/>
<evidence type="ECO:0000256" key="5">
    <source>
        <dbReference type="PROSITE-ProRule" id="PRU10007"/>
    </source>
</evidence>
<dbReference type="PANTHER" id="PTHR43860">
    <property type="entry name" value="BETAINE ALDEHYDE DEHYDROGENASE"/>
    <property type="match status" value="1"/>
</dbReference>
<evidence type="ECO:0000256" key="1">
    <source>
        <dbReference type="ARBA" id="ARBA00009986"/>
    </source>
</evidence>
<name>A0A0W0SC92_9GAMM</name>
<dbReference type="InterPro" id="IPR016163">
    <property type="entry name" value="Ald_DH_C"/>
</dbReference>
<dbReference type="GO" id="GO:0016620">
    <property type="term" value="F:oxidoreductase activity, acting on the aldehyde or oxo group of donors, NAD or NADP as acceptor"/>
    <property type="evidence" value="ECO:0007669"/>
    <property type="project" value="InterPro"/>
</dbReference>
<dbReference type="FunFam" id="3.40.605.10:FF:000007">
    <property type="entry name" value="NAD/NADP-dependent betaine aldehyde dehydrogenase"/>
    <property type="match status" value="1"/>
</dbReference>